<dbReference type="EMBL" id="JACGLT010000028">
    <property type="protein sequence ID" value="MBA6154813.1"/>
    <property type="molecule type" value="Genomic_DNA"/>
</dbReference>
<sequence>MLIYSKVTEIFCIVDEFCKEYSEVIDRSLIGNKPKRPPVMSQSEIITIAVIFQLSGFRCFKHFYLFYVKTHMKDDFPDTVSYNRFTELMQQNLMAMTLFLKTCCLGECSGISFIDSTPVRVCRNKRIPNHRVFKGIATTGRSTMGWFHGFKLHIIINDRGEILNFTITQANVDDREPLKNERFLDKIYGKLFADKGYIGKSLMEMLFIDGVQLITSIRNNMKNSLMTMSDKILLRKRSVIETVNDELKNICQIEHSRHRSFGNFLVNIITGLIAYSFLPKKPSIKYHTVKTDQLV</sequence>
<comment type="caution">
    <text evidence="2">The sequence shown here is derived from an EMBL/GenBank/DDBJ whole genome shotgun (WGS) entry which is preliminary data.</text>
</comment>
<evidence type="ECO:0000313" key="3">
    <source>
        <dbReference type="Proteomes" id="UP000541857"/>
    </source>
</evidence>
<reference evidence="2 3" key="1">
    <citation type="submission" date="2020-07" db="EMBL/GenBank/DDBJ databases">
        <title>Bacterium isolated from marine sediment.</title>
        <authorList>
            <person name="Shang D."/>
        </authorList>
    </citation>
    <scope>NUCLEOTIDE SEQUENCE [LARGE SCALE GENOMIC DNA]</scope>
    <source>
        <strain evidence="2 3">F6074</strain>
    </source>
</reference>
<evidence type="ECO:0000313" key="2">
    <source>
        <dbReference type="EMBL" id="MBA6154813.1"/>
    </source>
</evidence>
<protein>
    <submittedName>
        <fullName evidence="2">IS982 family transposase</fullName>
    </submittedName>
</protein>
<dbReference type="Pfam" id="PF13612">
    <property type="entry name" value="DDE_Tnp_1_3"/>
    <property type="match status" value="1"/>
</dbReference>
<evidence type="ECO:0000259" key="1">
    <source>
        <dbReference type="Pfam" id="PF13612"/>
    </source>
</evidence>
<proteinExistence type="predicted"/>
<organism evidence="2 3">
    <name type="scientific">Gelidibacter maritimus</name>
    <dbReference type="NCBI Taxonomy" id="2761487"/>
    <lineage>
        <taxon>Bacteria</taxon>
        <taxon>Pseudomonadati</taxon>
        <taxon>Bacteroidota</taxon>
        <taxon>Flavobacteriia</taxon>
        <taxon>Flavobacteriales</taxon>
        <taxon>Flavobacteriaceae</taxon>
        <taxon>Gelidibacter</taxon>
    </lineage>
</organism>
<gene>
    <name evidence="2" type="ORF">H3Z82_19000</name>
</gene>
<dbReference type="NCBIfam" id="NF033520">
    <property type="entry name" value="transpos_IS982"/>
    <property type="match status" value="1"/>
</dbReference>
<keyword evidence="3" id="KW-1185">Reference proteome</keyword>
<dbReference type="AlphaFoldDB" id="A0A7W2R5I4"/>
<dbReference type="Proteomes" id="UP000541857">
    <property type="component" value="Unassembled WGS sequence"/>
</dbReference>
<feature type="domain" description="Transposase DDE" evidence="1">
    <location>
        <begin position="106"/>
        <end position="260"/>
    </location>
</feature>
<dbReference type="RefSeq" id="WP_182207065.1">
    <property type="nucleotide sequence ID" value="NZ_JACGLT010000028.1"/>
</dbReference>
<name>A0A7W2R5I4_9FLAO</name>
<accession>A0A7W2R5I4</accession>
<feature type="non-terminal residue" evidence="2">
    <location>
        <position position="295"/>
    </location>
</feature>
<dbReference type="InterPro" id="IPR025668">
    <property type="entry name" value="Tnp_DDE_dom"/>
</dbReference>